<dbReference type="PANTHER" id="PTHR21581">
    <property type="entry name" value="D-ALANYL-D-ALANINE CARBOXYPEPTIDASE"/>
    <property type="match status" value="1"/>
</dbReference>
<dbReference type="SUPFAM" id="SSF56601">
    <property type="entry name" value="beta-lactamase/transpeptidase-like"/>
    <property type="match status" value="1"/>
</dbReference>
<dbReference type="Pfam" id="PF00768">
    <property type="entry name" value="Peptidase_S11"/>
    <property type="match status" value="1"/>
</dbReference>
<dbReference type="Proteomes" id="UP001199236">
    <property type="component" value="Unassembled WGS sequence"/>
</dbReference>
<evidence type="ECO:0000256" key="6">
    <source>
        <dbReference type="ARBA" id="ARBA00022670"/>
    </source>
</evidence>
<evidence type="ECO:0000256" key="13">
    <source>
        <dbReference type="RuleBase" id="RU004016"/>
    </source>
</evidence>
<dbReference type="GO" id="GO:0004180">
    <property type="term" value="F:carboxypeptidase activity"/>
    <property type="evidence" value="ECO:0007669"/>
    <property type="project" value="UniProtKB-KW"/>
</dbReference>
<dbReference type="SUPFAM" id="SSF69189">
    <property type="entry name" value="Penicillin-binding protein associated domain"/>
    <property type="match status" value="1"/>
</dbReference>
<protein>
    <recommendedName>
        <fullName evidence="4">serine-type D-Ala-D-Ala carboxypeptidase</fullName>
        <ecNumber evidence="4">3.4.16.4</ecNumber>
    </recommendedName>
</protein>
<name>A0ABS8FDV5_9FIRM</name>
<keyword evidence="7" id="KW-0732">Signal</keyword>
<dbReference type="Gene3D" id="3.40.710.10">
    <property type="entry name" value="DD-peptidase/beta-lactamase superfamily"/>
    <property type="match status" value="1"/>
</dbReference>
<evidence type="ECO:0000256" key="12">
    <source>
        <dbReference type="ARBA" id="ARBA00034000"/>
    </source>
</evidence>
<evidence type="ECO:0000256" key="10">
    <source>
        <dbReference type="ARBA" id="ARBA00022984"/>
    </source>
</evidence>
<evidence type="ECO:0000256" key="4">
    <source>
        <dbReference type="ARBA" id="ARBA00012448"/>
    </source>
</evidence>
<proteinExistence type="inferred from homology"/>
<keyword evidence="6" id="KW-0645">Protease</keyword>
<keyword evidence="16" id="KW-1185">Reference proteome</keyword>
<dbReference type="Gene3D" id="2.60.410.10">
    <property type="entry name" value="D-Ala-D-Ala carboxypeptidase, C-terminal domain"/>
    <property type="match status" value="1"/>
</dbReference>
<dbReference type="PANTHER" id="PTHR21581:SF6">
    <property type="entry name" value="TRAFFICKING PROTEIN PARTICLE COMPLEX SUBUNIT 12"/>
    <property type="match status" value="1"/>
</dbReference>
<evidence type="ECO:0000256" key="3">
    <source>
        <dbReference type="ARBA" id="ARBA00007164"/>
    </source>
</evidence>
<keyword evidence="9" id="KW-0133">Cell shape</keyword>
<comment type="similarity">
    <text evidence="3 13">Belongs to the peptidase S11 family.</text>
</comment>
<evidence type="ECO:0000256" key="11">
    <source>
        <dbReference type="ARBA" id="ARBA00023316"/>
    </source>
</evidence>
<comment type="function">
    <text evidence="1">Removes C-terminal D-alanyl residues from sugar-peptide cell wall precursors.</text>
</comment>
<gene>
    <name evidence="15" type="ORF">LKD34_04145</name>
</gene>
<dbReference type="InterPro" id="IPR015956">
    <property type="entry name" value="Peniciliin-bd_prot_C_sf"/>
</dbReference>
<evidence type="ECO:0000256" key="1">
    <source>
        <dbReference type="ARBA" id="ARBA00003217"/>
    </source>
</evidence>
<feature type="domain" description="Peptidase S11 D-Ala-D-Ala carboxypeptidase A C-terminal" evidence="14">
    <location>
        <begin position="256"/>
        <end position="347"/>
    </location>
</feature>
<comment type="pathway">
    <text evidence="2">Cell wall biogenesis; peptidoglycan biosynthesis.</text>
</comment>
<keyword evidence="8" id="KW-0378">Hydrolase</keyword>
<dbReference type="EMBL" id="JAJEQO010000004">
    <property type="protein sequence ID" value="MCC2212694.1"/>
    <property type="molecule type" value="Genomic_DNA"/>
</dbReference>
<evidence type="ECO:0000256" key="2">
    <source>
        <dbReference type="ARBA" id="ARBA00004752"/>
    </source>
</evidence>
<accession>A0ABS8FDV5</accession>
<keyword evidence="5 15" id="KW-0121">Carboxypeptidase</keyword>
<dbReference type="PRINTS" id="PR00725">
    <property type="entry name" value="DADACBPTASE1"/>
</dbReference>
<dbReference type="EC" id="3.4.16.4" evidence="4"/>
<evidence type="ECO:0000256" key="5">
    <source>
        <dbReference type="ARBA" id="ARBA00022645"/>
    </source>
</evidence>
<dbReference type="SMART" id="SM00936">
    <property type="entry name" value="PBP5_C"/>
    <property type="match status" value="1"/>
</dbReference>
<dbReference type="Pfam" id="PF07943">
    <property type="entry name" value="PBP5_C"/>
    <property type="match status" value="1"/>
</dbReference>
<sequence>MLAAAPANSGLQLECRAAILMEPETGRVLYEKAPDERMPIASITKLMTLLLTFEAIRGGKLTLDTPVPVSEHAYHMGGSQIWLEPGEQFTLDEMLRAICVSSANDAAVAVAELVGGSEPVFVEQMNARAAELGMTNTTFRNACGLDTEGHLSTARDVAILSRYLLNTCPELLHYTGIWTDSLRNGQTQLVNTNKLLRRYSGITGLKTGTTSGAGVCISASATRDGLTLIAVVLGSPSSADRFHSATTLLDYGFANYAAAPLPTLPERPLELAVKGSAEDSVPLDYAALPETILIEKGTASALRAELTLPEALEAPVEKGQTVGKVSIFQDDTLLNEYEVKAAADAPLLTFGGALELLWQCLLGA</sequence>
<evidence type="ECO:0000256" key="8">
    <source>
        <dbReference type="ARBA" id="ARBA00022801"/>
    </source>
</evidence>
<dbReference type="InterPro" id="IPR001967">
    <property type="entry name" value="Peptidase_S11_N"/>
</dbReference>
<reference evidence="15 16" key="1">
    <citation type="submission" date="2021-10" db="EMBL/GenBank/DDBJ databases">
        <title>Anaerobic single-cell dispensing facilitates the cultivation of human gut bacteria.</title>
        <authorList>
            <person name="Afrizal A."/>
        </authorList>
    </citation>
    <scope>NUCLEOTIDE SEQUENCE [LARGE SCALE GENOMIC DNA]</scope>
    <source>
        <strain evidence="15 16">CLA-AA-H223</strain>
    </source>
</reference>
<keyword evidence="10" id="KW-0573">Peptidoglycan synthesis</keyword>
<dbReference type="InterPro" id="IPR018044">
    <property type="entry name" value="Peptidase_S11"/>
</dbReference>
<evidence type="ECO:0000313" key="15">
    <source>
        <dbReference type="EMBL" id="MCC2212694.1"/>
    </source>
</evidence>
<evidence type="ECO:0000313" key="16">
    <source>
        <dbReference type="Proteomes" id="UP001199236"/>
    </source>
</evidence>
<organism evidence="15 16">
    <name type="scientific">Faecalibacterium hominis</name>
    <name type="common">ex Afrizal et al. 2022</name>
    <dbReference type="NCBI Taxonomy" id="2881265"/>
    <lineage>
        <taxon>Bacteria</taxon>
        <taxon>Bacillati</taxon>
        <taxon>Bacillota</taxon>
        <taxon>Clostridia</taxon>
        <taxon>Eubacteriales</taxon>
        <taxon>Oscillospiraceae</taxon>
        <taxon>Faecalibacterium</taxon>
    </lineage>
</organism>
<comment type="caution">
    <text evidence="15">The sequence shown here is derived from an EMBL/GenBank/DDBJ whole genome shotgun (WGS) entry which is preliminary data.</text>
</comment>
<dbReference type="InterPro" id="IPR037167">
    <property type="entry name" value="Peptidase_S11_C_sf"/>
</dbReference>
<dbReference type="InterPro" id="IPR012338">
    <property type="entry name" value="Beta-lactam/transpept-like"/>
</dbReference>
<comment type="catalytic activity">
    <reaction evidence="12">
        <text>Preferential cleavage: (Ac)2-L-Lys-D-Ala-|-D-Ala. Also transpeptidation of peptidyl-alanyl moieties that are N-acyl substituents of D-alanine.</text>
        <dbReference type="EC" id="3.4.16.4"/>
    </reaction>
</comment>
<dbReference type="InterPro" id="IPR012907">
    <property type="entry name" value="Peptidase_S11_C"/>
</dbReference>
<evidence type="ECO:0000256" key="9">
    <source>
        <dbReference type="ARBA" id="ARBA00022960"/>
    </source>
</evidence>
<evidence type="ECO:0000259" key="14">
    <source>
        <dbReference type="SMART" id="SM00936"/>
    </source>
</evidence>
<keyword evidence="11" id="KW-0961">Cell wall biogenesis/degradation</keyword>
<evidence type="ECO:0000256" key="7">
    <source>
        <dbReference type="ARBA" id="ARBA00022729"/>
    </source>
</evidence>